<evidence type="ECO:0000313" key="11">
    <source>
        <dbReference type="Proteomes" id="UP000197025"/>
    </source>
</evidence>
<keyword evidence="5" id="KW-0029">Amino-acid transport</keyword>
<comment type="subcellular location">
    <subcellularLocation>
        <location evidence="1">Cell membrane</location>
        <topology evidence="1">Multi-pass membrane protein</topology>
    </subcellularLocation>
</comment>
<feature type="transmembrane region" description="Helical" evidence="9">
    <location>
        <begin position="254"/>
        <end position="272"/>
    </location>
</feature>
<keyword evidence="3" id="KW-1003">Cell membrane</keyword>
<feature type="transmembrane region" description="Helical" evidence="9">
    <location>
        <begin position="112"/>
        <end position="129"/>
    </location>
</feature>
<keyword evidence="6 9" id="KW-1133">Transmembrane helix</keyword>
<accession>A0A212RUX5</accession>
<dbReference type="PANTHER" id="PTHR11795:SF442">
    <property type="entry name" value="ABC TRANSPORTER ATP-BINDING PROTEIN"/>
    <property type="match status" value="1"/>
</dbReference>
<feature type="transmembrane region" description="Helical" evidence="9">
    <location>
        <begin position="316"/>
        <end position="335"/>
    </location>
</feature>
<comment type="similarity">
    <text evidence="8">Belongs to the binding-protein-dependent transport system permease family. LivHM subfamily.</text>
</comment>
<dbReference type="InterPro" id="IPR001851">
    <property type="entry name" value="ABC_transp_permease"/>
</dbReference>
<feature type="transmembrane region" description="Helical" evidence="9">
    <location>
        <begin position="31"/>
        <end position="52"/>
    </location>
</feature>
<dbReference type="InParanoid" id="A0A212RUX5"/>
<dbReference type="InterPro" id="IPR052157">
    <property type="entry name" value="BCAA_transport_permease"/>
</dbReference>
<dbReference type="Pfam" id="PF02653">
    <property type="entry name" value="BPD_transp_2"/>
    <property type="match status" value="2"/>
</dbReference>
<dbReference type="EMBL" id="FYEK01000078">
    <property type="protein sequence ID" value="SNB76341.1"/>
    <property type="molecule type" value="Genomic_DNA"/>
</dbReference>
<evidence type="ECO:0000256" key="3">
    <source>
        <dbReference type="ARBA" id="ARBA00022475"/>
    </source>
</evidence>
<evidence type="ECO:0000256" key="9">
    <source>
        <dbReference type="SAM" id="Phobius"/>
    </source>
</evidence>
<feature type="transmembrane region" description="Helical" evidence="9">
    <location>
        <begin position="155"/>
        <end position="176"/>
    </location>
</feature>
<feature type="transmembrane region" description="Helical" evidence="9">
    <location>
        <begin position="364"/>
        <end position="387"/>
    </location>
</feature>
<evidence type="ECO:0000256" key="4">
    <source>
        <dbReference type="ARBA" id="ARBA00022692"/>
    </source>
</evidence>
<dbReference type="GO" id="GO:0022857">
    <property type="term" value="F:transmembrane transporter activity"/>
    <property type="evidence" value="ECO:0007669"/>
    <property type="project" value="InterPro"/>
</dbReference>
<evidence type="ECO:0000256" key="5">
    <source>
        <dbReference type="ARBA" id="ARBA00022970"/>
    </source>
</evidence>
<feature type="transmembrane region" description="Helical" evidence="9">
    <location>
        <begin position="222"/>
        <end position="242"/>
    </location>
</feature>
<dbReference type="PANTHER" id="PTHR11795">
    <property type="entry name" value="BRANCHED-CHAIN AMINO ACID TRANSPORT SYSTEM PERMEASE PROTEIN LIVH"/>
    <property type="match status" value="1"/>
</dbReference>
<keyword evidence="7 9" id="KW-0472">Membrane</keyword>
<organism evidence="10 11">
    <name type="scientific">Thermoflexus hugenholtzii JAD2</name>
    <dbReference type="NCBI Taxonomy" id="877466"/>
    <lineage>
        <taxon>Bacteria</taxon>
        <taxon>Bacillati</taxon>
        <taxon>Chloroflexota</taxon>
        <taxon>Thermoflexia</taxon>
        <taxon>Thermoflexales</taxon>
        <taxon>Thermoflexaceae</taxon>
        <taxon>Thermoflexus</taxon>
    </lineage>
</organism>
<dbReference type="AlphaFoldDB" id="A0A212RUX5"/>
<protein>
    <submittedName>
        <fullName evidence="10">Branched-chain amino acid transport system permease protein</fullName>
    </submittedName>
</protein>
<sequence length="482" mass="49919">MKGTWVIALVLLALVGLPALFLPSPVWASVVLSGLTLASLFFLVASGLSLIFGMMDVINFAHGTLFMLGAYIGWTAYQNPRLLLNGIPLWLALGAGIATGQATAGRLSVPRTLSGLGMVGLGALAFWNYNLGKLVAFGSTVPGGSIPTPLAQEPLGIVFARMGAMGLAGLCGGWLLGRRATSLRRAGALSAGLLGLGILMLIGREPLERWILGSPADLRFLIALFAGTLAGGALGAGIEATLIRPLYARPIYQVLLTLGLSYVGTELVRVVWGPGNYAPLPRPSLFAAPCLASSIGEWLSQGCASLDVLGRPFPTYRLLIIGVGIAMWAGIGLWLRWTRVGMAVRAAVEDREMVEALGIPVRRLFTGVFAMGSALAALGGVVATPFLGLSPAMGLEFLLQAFIAVIIGGMGHYGGAAAGAMLVGLARAFGDYLVTVGIALPGMAEALRFSPAVARASTVLIMAVVLLIRPSGLFGQKTSSPT</sequence>
<feature type="transmembrane region" description="Helical" evidence="9">
    <location>
        <begin position="57"/>
        <end position="76"/>
    </location>
</feature>
<keyword evidence="2" id="KW-0813">Transport</keyword>
<dbReference type="GO" id="GO:0005886">
    <property type="term" value="C:plasma membrane"/>
    <property type="evidence" value="ECO:0007669"/>
    <property type="project" value="UniProtKB-SubCell"/>
</dbReference>
<keyword evidence="4 9" id="KW-0812">Transmembrane</keyword>
<feature type="transmembrane region" description="Helical" evidence="9">
    <location>
        <begin position="82"/>
        <end position="100"/>
    </location>
</feature>
<evidence type="ECO:0000256" key="6">
    <source>
        <dbReference type="ARBA" id="ARBA00022989"/>
    </source>
</evidence>
<feature type="transmembrane region" description="Helical" evidence="9">
    <location>
        <begin position="183"/>
        <end position="202"/>
    </location>
</feature>
<reference evidence="11" key="1">
    <citation type="submission" date="2017-06" db="EMBL/GenBank/DDBJ databases">
        <authorList>
            <person name="Varghese N."/>
            <person name="Submissions S."/>
        </authorList>
    </citation>
    <scope>NUCLEOTIDE SEQUENCE [LARGE SCALE GENOMIC DNA]</scope>
    <source>
        <strain evidence="11">JAD2</strain>
    </source>
</reference>
<feature type="transmembrane region" description="Helical" evidence="9">
    <location>
        <begin position="452"/>
        <end position="468"/>
    </location>
</feature>
<evidence type="ECO:0000256" key="7">
    <source>
        <dbReference type="ARBA" id="ARBA00023136"/>
    </source>
</evidence>
<evidence type="ECO:0000313" key="10">
    <source>
        <dbReference type="EMBL" id="SNB76341.1"/>
    </source>
</evidence>
<keyword evidence="11" id="KW-1185">Reference proteome</keyword>
<name>A0A212RUX5_9CHLR</name>
<dbReference type="GO" id="GO:0006865">
    <property type="term" value="P:amino acid transport"/>
    <property type="evidence" value="ECO:0007669"/>
    <property type="project" value="UniProtKB-KW"/>
</dbReference>
<evidence type="ECO:0000256" key="8">
    <source>
        <dbReference type="ARBA" id="ARBA00037998"/>
    </source>
</evidence>
<evidence type="ECO:0000256" key="1">
    <source>
        <dbReference type="ARBA" id="ARBA00004651"/>
    </source>
</evidence>
<evidence type="ECO:0000256" key="2">
    <source>
        <dbReference type="ARBA" id="ARBA00022448"/>
    </source>
</evidence>
<proteinExistence type="inferred from homology"/>
<dbReference type="CDD" id="cd06582">
    <property type="entry name" value="TM_PBP1_LivH_like"/>
    <property type="match status" value="1"/>
</dbReference>
<dbReference type="Proteomes" id="UP000197025">
    <property type="component" value="Unassembled WGS sequence"/>
</dbReference>
<gene>
    <name evidence="10" type="ORF">SAMN02746019_00028570</name>
</gene>